<keyword evidence="2 3" id="KW-0808">Transferase</keyword>
<name>A0A8D2KUM0_VARKO</name>
<evidence type="ECO:0000259" key="4">
    <source>
        <dbReference type="Pfam" id="PF00685"/>
    </source>
</evidence>
<organism evidence="5 6">
    <name type="scientific">Varanus komodoensis</name>
    <name type="common">Komodo dragon</name>
    <dbReference type="NCBI Taxonomy" id="61221"/>
    <lineage>
        <taxon>Eukaryota</taxon>
        <taxon>Metazoa</taxon>
        <taxon>Chordata</taxon>
        <taxon>Craniata</taxon>
        <taxon>Vertebrata</taxon>
        <taxon>Euteleostomi</taxon>
        <taxon>Lepidosauria</taxon>
        <taxon>Squamata</taxon>
        <taxon>Bifurcata</taxon>
        <taxon>Unidentata</taxon>
        <taxon>Episquamata</taxon>
        <taxon>Toxicofera</taxon>
        <taxon>Anguimorpha</taxon>
        <taxon>Paleoanguimorpha</taxon>
        <taxon>Varanoidea</taxon>
        <taxon>Varanidae</taxon>
        <taxon>Varanus</taxon>
    </lineage>
</organism>
<dbReference type="Proteomes" id="UP000694545">
    <property type="component" value="Unplaced"/>
</dbReference>
<reference evidence="5" key="2">
    <citation type="submission" date="2025-09" db="UniProtKB">
        <authorList>
            <consortium name="Ensembl"/>
        </authorList>
    </citation>
    <scope>IDENTIFICATION</scope>
</reference>
<dbReference type="Pfam" id="PF00685">
    <property type="entry name" value="Sulfotransfer_1"/>
    <property type="match status" value="1"/>
</dbReference>
<evidence type="ECO:0000256" key="2">
    <source>
        <dbReference type="ARBA" id="ARBA00022679"/>
    </source>
</evidence>
<sequence>MSRGEEAQGSALRLDVTETFAGLALPGHLHTQESLQLARAFPFRGTDALLVTYPKSGTTWLQEILTLIYSKGDAEPVKTLPNWVRTPWLEHTYFKSLPKQEQDSRIFTTHLPHRVLAATLRKTKPKVIYLARNPKDVAVSYYHFSRMANFLPDPGSFDEFLLRFLDGLHWPPSKNMGGAGPLQWGGGGQEMH</sequence>
<dbReference type="Gene3D" id="3.40.50.300">
    <property type="entry name" value="P-loop containing nucleotide triphosphate hydrolases"/>
    <property type="match status" value="1"/>
</dbReference>
<evidence type="ECO:0000313" key="6">
    <source>
        <dbReference type="Proteomes" id="UP000694545"/>
    </source>
</evidence>
<dbReference type="EC" id="2.8.2.-" evidence="3"/>
<dbReference type="AlphaFoldDB" id="A0A8D2KUM0"/>
<protein>
    <recommendedName>
        <fullName evidence="3">Sulfotransferase</fullName>
        <ecNumber evidence="3">2.8.2.-</ecNumber>
    </recommendedName>
</protein>
<evidence type="ECO:0000256" key="3">
    <source>
        <dbReference type="RuleBase" id="RU361155"/>
    </source>
</evidence>
<comment type="similarity">
    <text evidence="1 3">Belongs to the sulfotransferase 1 family.</text>
</comment>
<proteinExistence type="inferred from homology"/>
<dbReference type="PANTHER" id="PTHR11783">
    <property type="entry name" value="SULFOTRANSFERASE SULT"/>
    <property type="match status" value="1"/>
</dbReference>
<accession>A0A8D2KUM0</accession>
<keyword evidence="6" id="KW-1185">Reference proteome</keyword>
<feature type="domain" description="Sulfotransferase" evidence="4">
    <location>
        <begin position="46"/>
        <end position="167"/>
    </location>
</feature>
<reference evidence="5" key="1">
    <citation type="submission" date="2025-08" db="UniProtKB">
        <authorList>
            <consortium name="Ensembl"/>
        </authorList>
    </citation>
    <scope>IDENTIFICATION</scope>
</reference>
<dbReference type="InterPro" id="IPR027417">
    <property type="entry name" value="P-loop_NTPase"/>
</dbReference>
<dbReference type="GO" id="GO:0008146">
    <property type="term" value="F:sulfotransferase activity"/>
    <property type="evidence" value="ECO:0007669"/>
    <property type="project" value="InterPro"/>
</dbReference>
<dbReference type="InterPro" id="IPR000863">
    <property type="entry name" value="Sulfotransferase_dom"/>
</dbReference>
<dbReference type="SUPFAM" id="SSF52540">
    <property type="entry name" value="P-loop containing nucleoside triphosphate hydrolases"/>
    <property type="match status" value="1"/>
</dbReference>
<evidence type="ECO:0000313" key="5">
    <source>
        <dbReference type="Ensembl" id="ENSVKKP00000008388.1"/>
    </source>
</evidence>
<evidence type="ECO:0000256" key="1">
    <source>
        <dbReference type="ARBA" id="ARBA00005771"/>
    </source>
</evidence>
<dbReference type="Ensembl" id="ENSVKKT00000008604.1">
    <property type="protein sequence ID" value="ENSVKKP00000008388.1"/>
    <property type="gene ID" value="ENSVKKG00000005968.1"/>
</dbReference>